<dbReference type="Proteomes" id="UP000694388">
    <property type="component" value="Unplaced"/>
</dbReference>
<proteinExistence type="inferred from homology"/>
<dbReference type="SUPFAM" id="SSF56112">
    <property type="entry name" value="Protein kinase-like (PK-like)"/>
    <property type="match status" value="1"/>
</dbReference>
<evidence type="ECO:0000256" key="6">
    <source>
        <dbReference type="SAM" id="SignalP"/>
    </source>
</evidence>
<evidence type="ECO:0000256" key="3">
    <source>
        <dbReference type="ARBA" id="ARBA00037883"/>
    </source>
</evidence>
<keyword evidence="6" id="KW-0732">Signal</keyword>
<evidence type="ECO:0000256" key="5">
    <source>
        <dbReference type="ARBA" id="ARBA00038874"/>
    </source>
</evidence>
<dbReference type="Pfam" id="PF01633">
    <property type="entry name" value="Choline_kinase"/>
    <property type="match status" value="1"/>
</dbReference>
<dbReference type="OMA" id="SIDCKIL"/>
<dbReference type="GeneTree" id="ENSGT00950000182939"/>
<keyword evidence="2" id="KW-1208">Phospholipid metabolism</keyword>
<dbReference type="EC" id="2.7.1.82" evidence="5"/>
<dbReference type="PANTHER" id="PTHR22603:SF66">
    <property type="entry name" value="ETHANOLAMINE KINASE"/>
    <property type="match status" value="1"/>
</dbReference>
<dbReference type="GO" id="GO:0006646">
    <property type="term" value="P:phosphatidylethanolamine biosynthetic process"/>
    <property type="evidence" value="ECO:0007669"/>
    <property type="project" value="TreeGrafter"/>
</dbReference>
<dbReference type="Gene3D" id="3.90.1200.10">
    <property type="match status" value="1"/>
</dbReference>
<feature type="signal peptide" evidence="6">
    <location>
        <begin position="1"/>
        <end position="21"/>
    </location>
</feature>
<protein>
    <recommendedName>
        <fullName evidence="5">ethanolamine kinase</fullName>
        <ecNumber evidence="5">2.7.1.82</ecNumber>
    </recommendedName>
</protein>
<organism evidence="7 8">
    <name type="scientific">Eptatretus burgeri</name>
    <name type="common">Inshore hagfish</name>
    <dbReference type="NCBI Taxonomy" id="7764"/>
    <lineage>
        <taxon>Eukaryota</taxon>
        <taxon>Metazoa</taxon>
        <taxon>Chordata</taxon>
        <taxon>Craniata</taxon>
        <taxon>Vertebrata</taxon>
        <taxon>Cyclostomata</taxon>
        <taxon>Myxini</taxon>
        <taxon>Myxiniformes</taxon>
        <taxon>Myxinidae</taxon>
        <taxon>Eptatretinae</taxon>
        <taxon>Eptatretus</taxon>
    </lineage>
</organism>
<name>A0A8C4WUN3_EPTBU</name>
<accession>A0A8C4WUN3</accession>
<reference evidence="7" key="2">
    <citation type="submission" date="2025-09" db="UniProtKB">
        <authorList>
            <consortium name="Ensembl"/>
        </authorList>
    </citation>
    <scope>IDENTIFICATION</scope>
</reference>
<evidence type="ECO:0000256" key="4">
    <source>
        <dbReference type="ARBA" id="ARBA00038211"/>
    </source>
</evidence>
<evidence type="ECO:0000256" key="2">
    <source>
        <dbReference type="ARBA" id="ARBA00023264"/>
    </source>
</evidence>
<comment type="similarity">
    <text evidence="4">Belongs to the choline/ethanolamine kinase family.</text>
</comment>
<evidence type="ECO:0000313" key="7">
    <source>
        <dbReference type="Ensembl" id="ENSEBUP00000011694.1"/>
    </source>
</evidence>
<keyword evidence="8" id="KW-1185">Reference proteome</keyword>
<sequence length="202" mass="23269">MTLVLCVKLLVFFSFFLFFCGCRLTTQELARIHAIHAHNGCVPTPMIWMKLRKYLSLIPTSFTHPDTNARLVANQEMDELHEHLSGLGSPIVLCHNDLLVKNVIFNEDIDYEYSGYNYQAYDIGNHFNEFAGVSDVDYSLYPSKEFQLGWLRTYLVAFHGFIGRTDGPPSARDVEKLYVQVSKFSLVSNFFWGLWALIQCYC</sequence>
<keyword evidence="1" id="KW-0444">Lipid biosynthesis</keyword>
<dbReference type="GO" id="GO:0005737">
    <property type="term" value="C:cytoplasm"/>
    <property type="evidence" value="ECO:0007669"/>
    <property type="project" value="TreeGrafter"/>
</dbReference>
<evidence type="ECO:0000256" key="1">
    <source>
        <dbReference type="ARBA" id="ARBA00023209"/>
    </source>
</evidence>
<keyword evidence="1" id="KW-0443">Lipid metabolism</keyword>
<dbReference type="AlphaFoldDB" id="A0A8C4WUN3"/>
<reference evidence="7" key="1">
    <citation type="submission" date="2025-08" db="UniProtKB">
        <authorList>
            <consortium name="Ensembl"/>
        </authorList>
    </citation>
    <scope>IDENTIFICATION</scope>
</reference>
<dbReference type="InterPro" id="IPR011009">
    <property type="entry name" value="Kinase-like_dom_sf"/>
</dbReference>
<comment type="pathway">
    <text evidence="3">Phospholipid metabolism; phosphatidylethanolamine biosynthesis; phosphatidylethanolamine from ethanolamine: step 1/3.</text>
</comment>
<dbReference type="PANTHER" id="PTHR22603">
    <property type="entry name" value="CHOLINE/ETHANOALAMINE KINASE"/>
    <property type="match status" value="1"/>
</dbReference>
<keyword evidence="1" id="KW-0594">Phospholipid biosynthesis</keyword>
<dbReference type="Ensembl" id="ENSEBUT00000012269.1">
    <property type="protein sequence ID" value="ENSEBUP00000011694.1"/>
    <property type="gene ID" value="ENSEBUG00000007488.1"/>
</dbReference>
<feature type="chain" id="PRO_5034001278" description="ethanolamine kinase" evidence="6">
    <location>
        <begin position="22"/>
        <end position="202"/>
    </location>
</feature>
<evidence type="ECO:0000313" key="8">
    <source>
        <dbReference type="Proteomes" id="UP000694388"/>
    </source>
</evidence>
<dbReference type="GO" id="GO:0004305">
    <property type="term" value="F:ethanolamine kinase activity"/>
    <property type="evidence" value="ECO:0007669"/>
    <property type="project" value="UniProtKB-EC"/>
</dbReference>